<protein>
    <submittedName>
        <fullName evidence="2">Uncharacterized protein</fullName>
    </submittedName>
</protein>
<reference evidence="2 3" key="1">
    <citation type="journal article" date="2018" name="J. Allergy Clin. Immunol.">
        <title>High-quality assembly of Dermatophagoides pteronyssinus genome and transcriptome reveals a wide range of novel allergens.</title>
        <authorList>
            <person name="Liu X.Y."/>
            <person name="Yang K.Y."/>
            <person name="Wang M.Q."/>
            <person name="Kwok J.S."/>
            <person name="Zeng X."/>
            <person name="Yang Z."/>
            <person name="Xiao X.J."/>
            <person name="Lau C.P."/>
            <person name="Li Y."/>
            <person name="Huang Z.M."/>
            <person name="Ba J.G."/>
            <person name="Yim A.K."/>
            <person name="Ouyang C.Y."/>
            <person name="Ngai S.M."/>
            <person name="Chan T.F."/>
            <person name="Leung E.L."/>
            <person name="Liu L."/>
            <person name="Liu Z.G."/>
            <person name="Tsui S.K."/>
        </authorList>
    </citation>
    <scope>NUCLEOTIDE SEQUENCE [LARGE SCALE GENOMIC DNA]</scope>
    <source>
        <strain evidence="2">Derp</strain>
    </source>
</reference>
<evidence type="ECO:0000313" key="2">
    <source>
        <dbReference type="EMBL" id="KAH9417849.1"/>
    </source>
</evidence>
<evidence type="ECO:0000256" key="1">
    <source>
        <dbReference type="SAM" id="MobiDB-lite"/>
    </source>
</evidence>
<dbReference type="Proteomes" id="UP000887458">
    <property type="component" value="Unassembled WGS sequence"/>
</dbReference>
<evidence type="ECO:0000313" key="3">
    <source>
        <dbReference type="Proteomes" id="UP000887458"/>
    </source>
</evidence>
<sequence length="84" mass="9673">MDNVNEINQKNKTKKQTNIQLRYEVNFIDNNNYYLPGLRPPGRKKSCPKLSPPRNEFSQSPPGKPLIHSIRLIIKRSLLTNGLS</sequence>
<accession>A0ABQ8J5P5</accession>
<gene>
    <name evidence="2" type="ORF">DERP_013109</name>
</gene>
<organism evidence="2 3">
    <name type="scientific">Dermatophagoides pteronyssinus</name>
    <name type="common">European house dust mite</name>
    <dbReference type="NCBI Taxonomy" id="6956"/>
    <lineage>
        <taxon>Eukaryota</taxon>
        <taxon>Metazoa</taxon>
        <taxon>Ecdysozoa</taxon>
        <taxon>Arthropoda</taxon>
        <taxon>Chelicerata</taxon>
        <taxon>Arachnida</taxon>
        <taxon>Acari</taxon>
        <taxon>Acariformes</taxon>
        <taxon>Sarcoptiformes</taxon>
        <taxon>Astigmata</taxon>
        <taxon>Psoroptidia</taxon>
        <taxon>Analgoidea</taxon>
        <taxon>Pyroglyphidae</taxon>
        <taxon>Dermatophagoidinae</taxon>
        <taxon>Dermatophagoides</taxon>
    </lineage>
</organism>
<name>A0ABQ8J5P5_DERPT</name>
<proteinExistence type="predicted"/>
<keyword evidence="3" id="KW-1185">Reference proteome</keyword>
<feature type="region of interest" description="Disordered" evidence="1">
    <location>
        <begin position="38"/>
        <end position="63"/>
    </location>
</feature>
<comment type="caution">
    <text evidence="2">The sequence shown here is derived from an EMBL/GenBank/DDBJ whole genome shotgun (WGS) entry which is preliminary data.</text>
</comment>
<dbReference type="EMBL" id="NJHN03000072">
    <property type="protein sequence ID" value="KAH9417849.1"/>
    <property type="molecule type" value="Genomic_DNA"/>
</dbReference>
<reference evidence="2 3" key="2">
    <citation type="journal article" date="2022" name="Mol. Biol. Evol.">
        <title>Comparative Genomics Reveals Insights into the Divergent Evolution of Astigmatic Mites and Household Pest Adaptations.</title>
        <authorList>
            <person name="Xiong Q."/>
            <person name="Wan A.T."/>
            <person name="Liu X."/>
            <person name="Fung C.S."/>
            <person name="Xiao X."/>
            <person name="Malainual N."/>
            <person name="Hou J."/>
            <person name="Wang L."/>
            <person name="Wang M."/>
            <person name="Yang K.Y."/>
            <person name="Cui Y."/>
            <person name="Leung E.L."/>
            <person name="Nong W."/>
            <person name="Shin S.K."/>
            <person name="Au S.W."/>
            <person name="Jeong K.Y."/>
            <person name="Chew F.T."/>
            <person name="Hui J.H."/>
            <person name="Leung T.F."/>
            <person name="Tungtrongchitr A."/>
            <person name="Zhong N."/>
            <person name="Liu Z."/>
            <person name="Tsui S.K."/>
        </authorList>
    </citation>
    <scope>NUCLEOTIDE SEQUENCE [LARGE SCALE GENOMIC DNA]</scope>
    <source>
        <strain evidence="2">Derp</strain>
    </source>
</reference>